<keyword evidence="3" id="KW-1185">Reference proteome</keyword>
<evidence type="ECO:0000313" key="3">
    <source>
        <dbReference type="Proteomes" id="UP000011657"/>
    </source>
</evidence>
<evidence type="ECO:0000313" key="2">
    <source>
        <dbReference type="EMBL" id="ELZ17168.1"/>
    </source>
</evidence>
<organism evidence="2 3">
    <name type="scientific">Haloterrigena salina JCM 13891</name>
    <dbReference type="NCBI Taxonomy" id="1227488"/>
    <lineage>
        <taxon>Archaea</taxon>
        <taxon>Methanobacteriati</taxon>
        <taxon>Methanobacteriota</taxon>
        <taxon>Stenosarchaea group</taxon>
        <taxon>Halobacteria</taxon>
        <taxon>Halobacteriales</taxon>
        <taxon>Natrialbaceae</taxon>
        <taxon>Haloterrigena</taxon>
    </lineage>
</organism>
<proteinExistence type="predicted"/>
<dbReference type="Pfam" id="PF25947">
    <property type="entry name" value="WHD_halo_double"/>
    <property type="match status" value="1"/>
</dbReference>
<dbReference type="AlphaFoldDB" id="M0C3D2"/>
<gene>
    <name evidence="2" type="ORF">C477_13075</name>
</gene>
<reference evidence="2 3" key="1">
    <citation type="journal article" date="2014" name="PLoS Genet.">
        <title>Phylogenetically driven sequencing of extremely halophilic archaea reveals strategies for static and dynamic osmo-response.</title>
        <authorList>
            <person name="Becker E.A."/>
            <person name="Seitzer P.M."/>
            <person name="Tritt A."/>
            <person name="Larsen D."/>
            <person name="Krusor M."/>
            <person name="Yao A.I."/>
            <person name="Wu D."/>
            <person name="Madern D."/>
            <person name="Eisen J.A."/>
            <person name="Darling A.E."/>
            <person name="Facciotti M.T."/>
        </authorList>
    </citation>
    <scope>NUCLEOTIDE SEQUENCE [LARGE SCALE GENOMIC DNA]</scope>
    <source>
        <strain evidence="2 3">JCM 13891</strain>
    </source>
</reference>
<sequence>MVGIPASARPRHRGVGRLPSRDRAIAVHRVTRICGPWAPGAFRERVYGADAVLEALERADERSSLEDAVDAVRDGCQAVSRETANGPREAAQTERADDCSSGPSCSDSSNGRPTATGRIAIERAYATARRSDWTVSDGDATGSTG</sequence>
<dbReference type="EMBL" id="AOIS01000045">
    <property type="protein sequence ID" value="ELZ17168.1"/>
    <property type="molecule type" value="Genomic_DNA"/>
</dbReference>
<protein>
    <submittedName>
        <fullName evidence="2">Uncharacterized protein</fullName>
    </submittedName>
</protein>
<feature type="region of interest" description="Disordered" evidence="1">
    <location>
        <begin position="79"/>
        <end position="120"/>
    </location>
</feature>
<dbReference type="PATRIC" id="fig|1227488.3.peg.2597"/>
<dbReference type="InterPro" id="IPR058821">
    <property type="entry name" value="Double_WHD-containing_halo"/>
</dbReference>
<comment type="caution">
    <text evidence="2">The sequence shown here is derived from an EMBL/GenBank/DDBJ whole genome shotgun (WGS) entry which is preliminary data.</text>
</comment>
<feature type="compositionally biased region" description="Low complexity" evidence="1">
    <location>
        <begin position="99"/>
        <end position="109"/>
    </location>
</feature>
<accession>M0C3D2</accession>
<evidence type="ECO:0000256" key="1">
    <source>
        <dbReference type="SAM" id="MobiDB-lite"/>
    </source>
</evidence>
<name>M0C3D2_9EURY</name>
<dbReference type="Proteomes" id="UP000011657">
    <property type="component" value="Unassembled WGS sequence"/>
</dbReference>